<evidence type="ECO:0000256" key="4">
    <source>
        <dbReference type="ARBA" id="ARBA00034003"/>
    </source>
</evidence>
<evidence type="ECO:0000256" key="1">
    <source>
        <dbReference type="ARBA" id="ARBA00007572"/>
    </source>
</evidence>
<dbReference type="EMBL" id="CP015221">
    <property type="protein sequence ID" value="AMY26235.1"/>
    <property type="molecule type" value="Genomic_DNA"/>
</dbReference>
<dbReference type="Pfam" id="PF04679">
    <property type="entry name" value="DNA_ligase_A_C"/>
    <property type="match status" value="1"/>
</dbReference>
<evidence type="ECO:0000256" key="3">
    <source>
        <dbReference type="ARBA" id="ARBA00022598"/>
    </source>
</evidence>
<sequence>MKLFSRNGNDISASFPDVAAALAETTAGRSVILDGELVALDSGGRPDFGLLQRRMHVARPPAVLLRSTPVTYFVFDVLDVDGESVRTLPYTQRRALLEGLGVADGRRVQVPPTMTGIDGETLMGIAADNGIEGVVAKKAESVYRSGIRSPSWIKVPIRNTREGVICGWVPTGGRAGGTLAALLLGAYDEAGELVYIGRVGTGFTDRMRRELRSTLTERTRPDSALHGPIPRTDAVGVSWVTPELVATVEYREQSTTGRLRHPAFKGIRSDIAPHDVVT</sequence>
<dbReference type="SUPFAM" id="SSF50249">
    <property type="entry name" value="Nucleic acid-binding proteins"/>
    <property type="match status" value="1"/>
</dbReference>
<dbReference type="InterPro" id="IPR012340">
    <property type="entry name" value="NA-bd_OB-fold"/>
</dbReference>
<dbReference type="GO" id="GO:0003910">
    <property type="term" value="F:DNA ligase (ATP) activity"/>
    <property type="evidence" value="ECO:0007669"/>
    <property type="project" value="UniProtKB-EC"/>
</dbReference>
<accession>A0A143QSW9</accession>
<dbReference type="EC" id="6.5.1.1" evidence="2"/>
<dbReference type="InterPro" id="IPR012309">
    <property type="entry name" value="DNA_ligase_ATP-dep_C"/>
</dbReference>
<geneLocation type="plasmid" evidence="6 7">
    <name>unnamed1</name>
</geneLocation>
<dbReference type="Gene3D" id="3.30.1490.70">
    <property type="match status" value="1"/>
</dbReference>
<protein>
    <recommendedName>
        <fullName evidence="2">DNA ligase (ATP)</fullName>
        <ecNumber evidence="2">6.5.1.1</ecNumber>
    </recommendedName>
</protein>
<dbReference type="SUPFAM" id="SSF56091">
    <property type="entry name" value="DNA ligase/mRNA capping enzyme, catalytic domain"/>
    <property type="match status" value="1"/>
</dbReference>
<dbReference type="GO" id="GO:0006281">
    <property type="term" value="P:DNA repair"/>
    <property type="evidence" value="ECO:0007669"/>
    <property type="project" value="InterPro"/>
</dbReference>
<dbReference type="GO" id="GO:0006310">
    <property type="term" value="P:DNA recombination"/>
    <property type="evidence" value="ECO:0007669"/>
    <property type="project" value="InterPro"/>
</dbReference>
<dbReference type="PROSITE" id="PS50160">
    <property type="entry name" value="DNA_LIGASE_A3"/>
    <property type="match status" value="1"/>
</dbReference>
<name>A0A143QSW9_RHOFA</name>
<keyword evidence="6" id="KW-0614">Plasmid</keyword>
<evidence type="ECO:0000259" key="5">
    <source>
        <dbReference type="PROSITE" id="PS50160"/>
    </source>
</evidence>
<dbReference type="InterPro" id="IPR012310">
    <property type="entry name" value="DNA_ligase_ATP-dep_cent"/>
</dbReference>
<dbReference type="AlphaFoldDB" id="A0A143QSW9"/>
<dbReference type="PATRIC" id="fig|1653479.3.peg.5048"/>
<dbReference type="PANTHER" id="PTHR45674:SF4">
    <property type="entry name" value="DNA LIGASE 1"/>
    <property type="match status" value="1"/>
</dbReference>
<dbReference type="KEGG" id="rhs:A3Q41_04980"/>
<dbReference type="CDD" id="cd07971">
    <property type="entry name" value="OBF_DNA_ligase_LigD"/>
    <property type="match status" value="1"/>
</dbReference>
<evidence type="ECO:0000313" key="7">
    <source>
        <dbReference type="Proteomes" id="UP000076038"/>
    </source>
</evidence>
<evidence type="ECO:0000256" key="2">
    <source>
        <dbReference type="ARBA" id="ARBA00012727"/>
    </source>
</evidence>
<comment type="catalytic activity">
    <reaction evidence="4">
        <text>ATP + (deoxyribonucleotide)n-3'-hydroxyl + 5'-phospho-(deoxyribonucleotide)m = (deoxyribonucleotide)n+m + AMP + diphosphate.</text>
        <dbReference type="EC" id="6.5.1.1"/>
    </reaction>
</comment>
<dbReference type="Proteomes" id="UP000076038">
    <property type="component" value="Plasmid unnamed1"/>
</dbReference>
<dbReference type="InterPro" id="IPR050191">
    <property type="entry name" value="ATP-dep_DNA_ligase"/>
</dbReference>
<dbReference type="GO" id="GO:0005524">
    <property type="term" value="F:ATP binding"/>
    <property type="evidence" value="ECO:0007669"/>
    <property type="project" value="InterPro"/>
</dbReference>
<comment type="similarity">
    <text evidence="1">Belongs to the ATP-dependent DNA ligase family.</text>
</comment>
<keyword evidence="7" id="KW-1185">Reference proteome</keyword>
<organism evidence="6 7">
    <name type="scientific">Rhodococcoides fascians</name>
    <name type="common">Rhodococcus fascians</name>
    <dbReference type="NCBI Taxonomy" id="1828"/>
    <lineage>
        <taxon>Bacteria</taxon>
        <taxon>Bacillati</taxon>
        <taxon>Actinomycetota</taxon>
        <taxon>Actinomycetes</taxon>
        <taxon>Mycobacteriales</taxon>
        <taxon>Nocardiaceae</taxon>
        <taxon>Rhodococcoides</taxon>
    </lineage>
</organism>
<dbReference type="Gene3D" id="3.30.470.30">
    <property type="entry name" value="DNA ligase/mRNA capping enzyme"/>
    <property type="match status" value="1"/>
</dbReference>
<dbReference type="Pfam" id="PF01068">
    <property type="entry name" value="DNA_ligase_A_M"/>
    <property type="match status" value="1"/>
</dbReference>
<dbReference type="PANTHER" id="PTHR45674">
    <property type="entry name" value="DNA LIGASE 1/3 FAMILY MEMBER"/>
    <property type="match status" value="1"/>
</dbReference>
<gene>
    <name evidence="6" type="ORF">A3Q41_04980</name>
</gene>
<dbReference type="Gene3D" id="2.40.50.140">
    <property type="entry name" value="Nucleic acid-binding proteins"/>
    <property type="match status" value="1"/>
</dbReference>
<reference evidence="7" key="2">
    <citation type="submission" date="2016-04" db="EMBL/GenBank/DDBJ databases">
        <title>Complete Genome and Plasmid Sequences for Rhodococcus fascians D188 and Draft Sequences for Rhodococcus spp. Isolates PBTS 1 and PBTS 2.</title>
        <authorList>
            <person name="Stamer R."/>
            <person name="Vereecke D."/>
            <person name="Zhang Y."/>
            <person name="Schilkey F."/>
            <person name="Devitt N."/>
            <person name="Randall J."/>
        </authorList>
    </citation>
    <scope>NUCLEOTIDE SEQUENCE [LARGE SCALE GENOMIC DNA]</scope>
    <source>
        <strain evidence="7">PBTS2</strain>
        <plasmid evidence="7">unnamed1</plasmid>
    </source>
</reference>
<dbReference type="CDD" id="cd07906">
    <property type="entry name" value="Adenylation_DNA_ligase_LigD_LigC"/>
    <property type="match status" value="1"/>
</dbReference>
<reference evidence="6 7" key="1">
    <citation type="journal article" date="2016" name="Genome Announc.">
        <title>Complete Genome and Plasmid Sequences for Rhodococcus fascians D188 and Draft Sequences for Rhodococcus Isolates PBTS 1 and PBTS 2.</title>
        <authorList>
            <person name="Stamler R.A."/>
            <person name="Vereecke D."/>
            <person name="Zhang Y."/>
            <person name="Schilkey F."/>
            <person name="Devitt N."/>
            <person name="Randall J.J."/>
        </authorList>
    </citation>
    <scope>NUCLEOTIDE SEQUENCE [LARGE SCALE GENOMIC DNA]</scope>
    <source>
        <strain evidence="6 7">PBTS2</strain>
        <plasmid evidence="6">unnamed1</plasmid>
    </source>
</reference>
<keyword evidence="3" id="KW-0436">Ligase</keyword>
<proteinExistence type="inferred from homology"/>
<evidence type="ECO:0000313" key="6">
    <source>
        <dbReference type="EMBL" id="AMY26235.1"/>
    </source>
</evidence>
<feature type="domain" description="ATP-dependent DNA ligase family profile" evidence="5">
    <location>
        <begin position="63"/>
        <end position="188"/>
    </location>
</feature>